<evidence type="ECO:0000256" key="6">
    <source>
        <dbReference type="ARBA" id="ARBA00022889"/>
    </source>
</evidence>
<dbReference type="Gene3D" id="3.10.100.10">
    <property type="entry name" value="Mannose-Binding Protein A, subunit A"/>
    <property type="match status" value="1"/>
</dbReference>
<feature type="repeat" description="CSPG" evidence="9">
    <location>
        <begin position="1453"/>
        <end position="1542"/>
    </location>
</feature>
<feature type="repeat" description="CSPG" evidence="9">
    <location>
        <begin position="607"/>
        <end position="719"/>
    </location>
</feature>
<keyword evidence="7" id="KW-1015">Disulfide bond</keyword>
<evidence type="ECO:0000256" key="2">
    <source>
        <dbReference type="ARBA" id="ARBA00022723"/>
    </source>
</evidence>
<dbReference type="Pfam" id="PF19309">
    <property type="entry name" value="Frem_N"/>
    <property type="match status" value="1"/>
</dbReference>
<evidence type="ECO:0000313" key="13">
    <source>
        <dbReference type="EMBL" id="VDI10802.1"/>
    </source>
</evidence>
<keyword evidence="5" id="KW-0106">Calcium</keyword>
<dbReference type="Pfam" id="PF00059">
    <property type="entry name" value="Lectin_C"/>
    <property type="match status" value="1"/>
</dbReference>
<dbReference type="Gene3D" id="2.60.40.2030">
    <property type="match status" value="1"/>
</dbReference>
<evidence type="ECO:0000256" key="8">
    <source>
        <dbReference type="ARBA" id="ARBA00023180"/>
    </source>
</evidence>
<evidence type="ECO:0000256" key="9">
    <source>
        <dbReference type="PROSITE-ProRule" id="PRU01201"/>
    </source>
</evidence>
<feature type="chain" id="PRO_5032341633" description="C-type lectin domain-containing protein" evidence="11">
    <location>
        <begin position="19"/>
        <end position="2125"/>
    </location>
</feature>
<dbReference type="PROSITE" id="PS50041">
    <property type="entry name" value="C_TYPE_LECTIN_2"/>
    <property type="match status" value="1"/>
</dbReference>
<dbReference type="SUPFAM" id="SSF141072">
    <property type="entry name" value="CalX-like"/>
    <property type="match status" value="1"/>
</dbReference>
<dbReference type="SUPFAM" id="SSF56436">
    <property type="entry name" value="C-type lectin-like"/>
    <property type="match status" value="1"/>
</dbReference>
<feature type="repeat" description="CSPG" evidence="9">
    <location>
        <begin position="853"/>
        <end position="947"/>
    </location>
</feature>
<evidence type="ECO:0000256" key="10">
    <source>
        <dbReference type="SAM" id="MobiDB-lite"/>
    </source>
</evidence>
<dbReference type="InterPro" id="IPR016186">
    <property type="entry name" value="C-type_lectin-like/link_sf"/>
</dbReference>
<organism evidence="13 14">
    <name type="scientific">Mytilus galloprovincialis</name>
    <name type="common">Mediterranean mussel</name>
    <dbReference type="NCBI Taxonomy" id="29158"/>
    <lineage>
        <taxon>Eukaryota</taxon>
        <taxon>Metazoa</taxon>
        <taxon>Spiralia</taxon>
        <taxon>Lophotrochozoa</taxon>
        <taxon>Mollusca</taxon>
        <taxon>Bivalvia</taxon>
        <taxon>Autobranchia</taxon>
        <taxon>Pteriomorphia</taxon>
        <taxon>Mytilida</taxon>
        <taxon>Mytiloidea</taxon>
        <taxon>Mytilidae</taxon>
        <taxon>Mytilinae</taxon>
        <taxon>Mytilus</taxon>
    </lineage>
</organism>
<feature type="compositionally biased region" description="Polar residues" evidence="10">
    <location>
        <begin position="1868"/>
        <end position="1878"/>
    </location>
</feature>
<proteinExistence type="inferred from homology"/>
<feature type="repeat" description="CSPG" evidence="9">
    <location>
        <begin position="1096"/>
        <end position="1193"/>
    </location>
</feature>
<dbReference type="GO" id="GO:0046872">
    <property type="term" value="F:metal ion binding"/>
    <property type="evidence" value="ECO:0007669"/>
    <property type="project" value="UniProtKB-KW"/>
</dbReference>
<feature type="repeat" description="CSPG" evidence="9">
    <location>
        <begin position="486"/>
        <end position="580"/>
    </location>
</feature>
<feature type="repeat" description="CSPG" evidence="9">
    <location>
        <begin position="1214"/>
        <end position="1318"/>
    </location>
</feature>
<keyword evidence="6" id="KW-0130">Cell adhesion</keyword>
<feature type="repeat" description="CSPG" evidence="9">
    <location>
        <begin position="256"/>
        <end position="357"/>
    </location>
</feature>
<dbReference type="InterPro" id="IPR003644">
    <property type="entry name" value="Calx_beta"/>
</dbReference>
<dbReference type="GO" id="GO:0007154">
    <property type="term" value="P:cell communication"/>
    <property type="evidence" value="ECO:0007669"/>
    <property type="project" value="InterPro"/>
</dbReference>
<dbReference type="GO" id="GO:0016020">
    <property type="term" value="C:membrane"/>
    <property type="evidence" value="ECO:0007669"/>
    <property type="project" value="InterPro"/>
</dbReference>
<dbReference type="OrthoDB" id="430044at2759"/>
<dbReference type="PROSITE" id="PS51854">
    <property type="entry name" value="CSPG"/>
    <property type="match status" value="12"/>
</dbReference>
<dbReference type="Proteomes" id="UP000596742">
    <property type="component" value="Unassembled WGS sequence"/>
</dbReference>
<feature type="compositionally biased region" description="Basic residues" evidence="10">
    <location>
        <begin position="1881"/>
        <end position="1914"/>
    </location>
</feature>
<dbReference type="Pfam" id="PF03160">
    <property type="entry name" value="Calx-beta"/>
    <property type="match status" value="1"/>
</dbReference>
<feature type="repeat" description="CSPG" evidence="9">
    <location>
        <begin position="1573"/>
        <end position="1671"/>
    </location>
</feature>
<feature type="repeat" description="CSPG" evidence="9">
    <location>
        <begin position="1339"/>
        <end position="1431"/>
    </location>
</feature>
<keyword evidence="8" id="KW-0325">Glycoprotein</keyword>
<evidence type="ECO:0000313" key="14">
    <source>
        <dbReference type="Proteomes" id="UP000596742"/>
    </source>
</evidence>
<comment type="similarity">
    <text evidence="1">Belongs to the FRAS1 family.</text>
</comment>
<dbReference type="InterPro" id="IPR045658">
    <property type="entry name" value="FRAS1-rel_N"/>
</dbReference>
<dbReference type="CDD" id="cd00037">
    <property type="entry name" value="CLECT"/>
    <property type="match status" value="1"/>
</dbReference>
<keyword evidence="4" id="KW-0677">Repeat</keyword>
<dbReference type="InterPro" id="IPR038081">
    <property type="entry name" value="CalX-like_sf"/>
</dbReference>
<dbReference type="InterPro" id="IPR051561">
    <property type="entry name" value="FRAS1_ECM"/>
</dbReference>
<gene>
    <name evidence="13" type="ORF">MGAL_10B091453</name>
</gene>
<comment type="caution">
    <text evidence="13">The sequence shown here is derived from an EMBL/GenBank/DDBJ whole genome shotgun (WGS) entry which is preliminary data.</text>
</comment>
<keyword evidence="2" id="KW-0479">Metal-binding</keyword>
<dbReference type="PANTHER" id="PTHR45739:SF11">
    <property type="entry name" value="FRAS1-RELATED EXTRACELLULAR MATRIX PROTEIN 1-LIKE ISOFORM X1"/>
    <property type="match status" value="1"/>
</dbReference>
<dbReference type="Pfam" id="PF16184">
    <property type="entry name" value="Cadherin_3"/>
    <property type="match status" value="12"/>
</dbReference>
<dbReference type="EMBL" id="UYJE01002447">
    <property type="protein sequence ID" value="VDI10802.1"/>
    <property type="molecule type" value="Genomic_DNA"/>
</dbReference>
<protein>
    <recommendedName>
        <fullName evidence="12">C-type lectin domain-containing protein</fullName>
    </recommendedName>
</protein>
<dbReference type="InterPro" id="IPR018378">
    <property type="entry name" value="C-type_lectin_CS"/>
</dbReference>
<dbReference type="InterPro" id="IPR001304">
    <property type="entry name" value="C-type_lectin-like"/>
</dbReference>
<dbReference type="GO" id="GO:0009653">
    <property type="term" value="P:anatomical structure morphogenesis"/>
    <property type="evidence" value="ECO:0007669"/>
    <property type="project" value="TreeGrafter"/>
</dbReference>
<evidence type="ECO:0000256" key="5">
    <source>
        <dbReference type="ARBA" id="ARBA00022837"/>
    </source>
</evidence>
<evidence type="ECO:0000256" key="11">
    <source>
        <dbReference type="SAM" id="SignalP"/>
    </source>
</evidence>
<dbReference type="PANTHER" id="PTHR45739">
    <property type="entry name" value="MATRIX PROTEIN, PUTATIVE-RELATED"/>
    <property type="match status" value="1"/>
</dbReference>
<feature type="region of interest" description="Disordered" evidence="10">
    <location>
        <begin position="1835"/>
        <end position="1920"/>
    </location>
</feature>
<feature type="repeat" description="CSPG" evidence="9">
    <location>
        <begin position="973"/>
        <end position="1075"/>
    </location>
</feature>
<sequence>MKILRFAVLSLLSLCAYCQIVMDTKELTVKIGRSVYLKRDDIRFTVTERGDECRVEVVRNDPITQRVGFVEPHIFDCDFPPSTVEYFHSGSPLLSEDQIKFRAYKFTKYSTLIENFYVNVRILNSTNDLVRTRGLRSVVVPEAKAISNTIDSTVLGFNIKHFPNTSCSVSFSRHRTVWPIAGQLIMGNSRDPVDTFKKSCHEFLLSQLHYQHLKPHSPDVDYIPLKIEHYDSLTSNEPNIENFFLPVYIKDVQPNFPPTSSHRSLYMMDVDEFVLSSIIPGVIFAEDYETPNSKLVYNISHPPGENEGYFVNLDDHTTPITSFQQTDIENERIAYQPPGVSYLEQRIYKVGFTVFDSHFAHSQSIFLHIAVRSSATSAPKVSRNSGLIILEGQSRTITQDNLRIVDRNNLNKVRLYVTGGLLHGRIEVNSKQSLYFSVEDLQRKSVVYIHDDSETTKDRIDLRISDGVNTVLTNFPITVIPRDDSAPYVVNNIGLELNKGGIKQLNTDILKAHDVDTVDTNIIFVIVHPPEAGEILRRVHVAETGTRVTRFSQHDLRRGAIYYRHFGREMFIDSFQFRLRDQHEPPNKSNVETFHITINQVNENPPELSPDATRLMHVLENDIAYITKAELQYTDKETDDNQLTYIITAPPYFVSNRGNEDAGRLIATHNMSMVSKDQSQKEIRTFKQEDINHMKIAYMPPLTDIGPGARLVRFVYTVQDASGNRVLGQYFDIDVQPVNDKAPTFVTSKLLVEEGGILGITTDHLSAIDVDTRSNDLFFIVEATPSFGVLQKAGDIMKVDSTFNSKDLKKKRIRYVNDGSDVVLDTFTLSLSDGINRATKVMTVDIVPLDDESPQLGKNLRPRLIVSEGSEALITSSVLSATDVDTDDKKLVFLIIKQPKHGVMQLNNRPATKFTQKNVKDEIVKYIHTAGEIGTAIMKDSVTFIVSDQNYLATADLPVYDLNITITPIDNSKPTIITGREVSVKEGGSITLTPDIITAKDPDTAPEEIQFMIVRQPQWGYIENIKPTPGSEKPNRGIRIATFRLQDIIDNSVNYVQATHKGVEPVYDDLEVYATDGNHRSPVKMFGIRILPQNDEEPTVMLHDFSLNEGDSMMMDKSMVDAVDMDMPKDKLNFAISQPPEHGNIVAMIRTRRGDVEAEIQDFSLEELHSGLRLKYKHDNSENFHDRFAVTVSDGRHEVKRLCNISVNPLNDERPEITKNAGLQLEYGDYAMISSVVLQSTDPDNSENEVYYIVTSVPTKGSLQFCSDPYIPARISECKDLPVGSNFTQYEINMNRIRYVHTRRMGNSETDSFRFLLSDGRNKRHIETFEIRIRNSQKANLALLNKGLEVREGERTPITSSNLSASDESTKPEEIVFAIIKPPKHGQIENVYKPLLSITSFTQLDIASRKIVYNHLKKGEKTKDSFSFTVTNGLSQAKDGVFQIEIEPLDRVLPSLKAHSLIEVSQGSDIVLNSGHLLAEDPDTPSMNVTYLLAKPPTYGHLYKGGLVETKSFTQRDIDLGYMTYESDISFTGLDNFLFSISDGRHTGFLLNDTLQTNPVICSIFINPTVNDAPKLIVNNPPETLEYFGQNKYGFRLSSRNLKAVDSDTDNSRLMYIIVKRPMFGHIQNVATKRFVRRRFTQKDLDENSLLYVLTNNKESSVRDSFIFKVLDSRGNSLNEIKFQVSWSIIEFEKKDLVVCENVGTLSVKLRRKGALDNLAFVRVSIKEMSATEGVDFVPSTAEQVQFNPGQAQAVWDVRIPDDGLLEINEKFRIVLEEPVNAILGEKDRVTVRIINAESGECPQYLGMISKDQTELVDIDDLLLPANGNTDTFIKRPSSHLFKSGNPIDNTYNTEPGKKSIPKAPSSDDANINKTSDVNAAKRKRSKKRGRKNRKRKRNGKKRRRNKKKKRKKLPPVVNIQAPQECTSTTKGLLHFDMYSQQMYICDSGQWKKWTSDSKEEQQADSRSDTELCNQGTHFDGRCYTFVNERLTWNAAQYKCEAKSSMKSTVTSVRSKEHFDFLVNLAKKKSFWIGLTNKEKPMAWKYLNNEPYGDGTFANWGRKQPNTRGRNVNKHCVQVGKNQTWRNKRCDTTTKRFICEGIPNTKSIKTKRSRSRRRHKYSRFF</sequence>
<evidence type="ECO:0000256" key="7">
    <source>
        <dbReference type="ARBA" id="ARBA00023157"/>
    </source>
</evidence>
<dbReference type="SMART" id="SM00034">
    <property type="entry name" value="CLECT"/>
    <property type="match status" value="1"/>
</dbReference>
<name>A0A8B6CUK5_MYTGA</name>
<evidence type="ECO:0000256" key="3">
    <source>
        <dbReference type="ARBA" id="ARBA00022729"/>
    </source>
</evidence>
<feature type="signal peptide" evidence="11">
    <location>
        <begin position="1"/>
        <end position="18"/>
    </location>
</feature>
<dbReference type="PROSITE" id="PS00615">
    <property type="entry name" value="C_TYPE_LECTIN_1"/>
    <property type="match status" value="1"/>
</dbReference>
<dbReference type="InterPro" id="IPR016187">
    <property type="entry name" value="CTDL_fold"/>
</dbReference>
<keyword evidence="14" id="KW-1185">Reference proteome</keyword>
<dbReference type="InterPro" id="IPR039005">
    <property type="entry name" value="CSPG_rpt"/>
</dbReference>
<accession>A0A8B6CUK5</accession>
<evidence type="ECO:0000256" key="4">
    <source>
        <dbReference type="ARBA" id="ARBA00022737"/>
    </source>
</evidence>
<feature type="repeat" description="CSPG" evidence="9">
    <location>
        <begin position="378"/>
        <end position="465"/>
    </location>
</feature>
<dbReference type="SMART" id="SM00237">
    <property type="entry name" value="Calx_beta"/>
    <property type="match status" value="1"/>
</dbReference>
<evidence type="ECO:0000256" key="1">
    <source>
        <dbReference type="ARBA" id="ARBA00005529"/>
    </source>
</evidence>
<evidence type="ECO:0000259" key="12">
    <source>
        <dbReference type="PROSITE" id="PS50041"/>
    </source>
</evidence>
<dbReference type="GO" id="GO:0007155">
    <property type="term" value="P:cell adhesion"/>
    <property type="evidence" value="ECO:0007669"/>
    <property type="project" value="UniProtKB-KW"/>
</dbReference>
<reference evidence="13" key="1">
    <citation type="submission" date="2018-11" db="EMBL/GenBank/DDBJ databases">
        <authorList>
            <person name="Alioto T."/>
            <person name="Alioto T."/>
        </authorList>
    </citation>
    <scope>NUCLEOTIDE SEQUENCE</scope>
</reference>
<feature type="repeat" description="CSPG" evidence="9">
    <location>
        <begin position="741"/>
        <end position="832"/>
    </location>
</feature>
<keyword evidence="3 11" id="KW-0732">Signal</keyword>
<feature type="domain" description="C-type lectin" evidence="12">
    <location>
        <begin position="1979"/>
        <end position="2091"/>
    </location>
</feature>